<dbReference type="SUPFAM" id="SSF56112">
    <property type="entry name" value="Protein kinase-like (PK-like)"/>
    <property type="match status" value="1"/>
</dbReference>
<dbReference type="GO" id="GO:0004674">
    <property type="term" value="F:protein serine/threonine kinase activity"/>
    <property type="evidence" value="ECO:0007669"/>
    <property type="project" value="InterPro"/>
</dbReference>
<dbReference type="Proteomes" id="UP000077755">
    <property type="component" value="Chromosome 1"/>
</dbReference>
<dbReference type="PANTHER" id="PTHR27006">
    <property type="entry name" value="PROMASTIGOTE SURFACE ANTIGEN PROTEIN PSA"/>
    <property type="match status" value="1"/>
</dbReference>
<dbReference type="InterPro" id="IPR001245">
    <property type="entry name" value="Ser-Thr/Tyr_kinase_cat_dom"/>
</dbReference>
<dbReference type="Pfam" id="PF07714">
    <property type="entry name" value="PK_Tyr_Ser-Thr"/>
    <property type="match status" value="1"/>
</dbReference>
<name>A0AAF0WCV2_DAUCS</name>
<keyword evidence="4" id="KW-1185">Reference proteome</keyword>
<evidence type="ECO:0000259" key="1">
    <source>
        <dbReference type="Pfam" id="PF07714"/>
    </source>
</evidence>
<evidence type="ECO:0000259" key="2">
    <source>
        <dbReference type="Pfam" id="PF11883"/>
    </source>
</evidence>
<feature type="domain" description="Serine-threonine/tyrosine-protein kinase catalytic" evidence="1">
    <location>
        <begin position="1"/>
        <end position="103"/>
    </location>
</feature>
<sequence>MSPEYAIEGAFSIKSDVYGFGVLMIEIVTGKKNRFFTHPDHNLNLLGHTWKSYNEDRLSELIDASILESSDQDEVFRVIAIGLLCVQQYPEDRPTMSSVMKMLTSNITLPRPKQPGFFTERKLEEADTSHSMLCLSSSNHSITTLAPR</sequence>
<evidence type="ECO:0000313" key="4">
    <source>
        <dbReference type="Proteomes" id="UP000077755"/>
    </source>
</evidence>
<protein>
    <recommendedName>
        <fullName evidence="5">Protein kinase domain-containing protein</fullName>
    </recommendedName>
</protein>
<reference evidence="3" key="1">
    <citation type="journal article" date="2016" name="Nat. Genet.">
        <title>A high-quality carrot genome assembly provides new insights into carotenoid accumulation and asterid genome evolution.</title>
        <authorList>
            <person name="Iorizzo M."/>
            <person name="Ellison S."/>
            <person name="Senalik D."/>
            <person name="Zeng P."/>
            <person name="Satapoomin P."/>
            <person name="Huang J."/>
            <person name="Bowman M."/>
            <person name="Iovene M."/>
            <person name="Sanseverino W."/>
            <person name="Cavagnaro P."/>
            <person name="Yildiz M."/>
            <person name="Macko-Podgorni A."/>
            <person name="Moranska E."/>
            <person name="Grzebelus E."/>
            <person name="Grzebelus D."/>
            <person name="Ashrafi H."/>
            <person name="Zheng Z."/>
            <person name="Cheng S."/>
            <person name="Spooner D."/>
            <person name="Van Deynze A."/>
            <person name="Simon P."/>
        </authorList>
    </citation>
    <scope>NUCLEOTIDE SEQUENCE</scope>
    <source>
        <tissue evidence="3">Leaf</tissue>
    </source>
</reference>
<gene>
    <name evidence="3" type="ORF">DCAR_0105101</name>
</gene>
<dbReference type="EMBL" id="CP093343">
    <property type="protein sequence ID" value="WOG85908.1"/>
    <property type="molecule type" value="Genomic_DNA"/>
</dbReference>
<dbReference type="Gene3D" id="1.10.510.10">
    <property type="entry name" value="Transferase(Phosphotransferase) domain 1"/>
    <property type="match status" value="1"/>
</dbReference>
<dbReference type="Pfam" id="PF11883">
    <property type="entry name" value="DUF3403"/>
    <property type="match status" value="1"/>
</dbReference>
<organism evidence="3 4">
    <name type="scientific">Daucus carota subsp. sativus</name>
    <name type="common">Carrot</name>
    <dbReference type="NCBI Taxonomy" id="79200"/>
    <lineage>
        <taxon>Eukaryota</taxon>
        <taxon>Viridiplantae</taxon>
        <taxon>Streptophyta</taxon>
        <taxon>Embryophyta</taxon>
        <taxon>Tracheophyta</taxon>
        <taxon>Spermatophyta</taxon>
        <taxon>Magnoliopsida</taxon>
        <taxon>eudicotyledons</taxon>
        <taxon>Gunneridae</taxon>
        <taxon>Pentapetalae</taxon>
        <taxon>asterids</taxon>
        <taxon>campanulids</taxon>
        <taxon>Apiales</taxon>
        <taxon>Apiaceae</taxon>
        <taxon>Apioideae</taxon>
        <taxon>Scandiceae</taxon>
        <taxon>Daucinae</taxon>
        <taxon>Daucus</taxon>
        <taxon>Daucus sect. Daucus</taxon>
    </lineage>
</organism>
<dbReference type="InterPro" id="IPR021820">
    <property type="entry name" value="S-locus_recpt_kinase_C"/>
</dbReference>
<evidence type="ECO:0008006" key="5">
    <source>
        <dbReference type="Google" id="ProtNLM"/>
    </source>
</evidence>
<feature type="domain" description="S-locus receptor kinase C-terminal" evidence="2">
    <location>
        <begin position="104"/>
        <end position="143"/>
    </location>
</feature>
<dbReference type="AlphaFoldDB" id="A0AAF0WCV2"/>
<dbReference type="InterPro" id="IPR011009">
    <property type="entry name" value="Kinase-like_dom_sf"/>
</dbReference>
<reference evidence="3" key="2">
    <citation type="submission" date="2022-03" db="EMBL/GenBank/DDBJ databases">
        <title>Draft title - Genomic analysis of global carrot germplasm unveils the trajectory of domestication and the origin of high carotenoid orange carrot.</title>
        <authorList>
            <person name="Iorizzo M."/>
            <person name="Ellison S."/>
            <person name="Senalik D."/>
            <person name="Macko-Podgorni A."/>
            <person name="Grzebelus D."/>
            <person name="Bostan H."/>
            <person name="Rolling W."/>
            <person name="Curaba J."/>
            <person name="Simon P."/>
        </authorList>
    </citation>
    <scope>NUCLEOTIDE SEQUENCE</scope>
    <source>
        <tissue evidence="3">Leaf</tissue>
    </source>
</reference>
<dbReference type="PANTHER" id="PTHR27006:SF606">
    <property type="entry name" value="INTERLEUKIN-1 RECEPTOR-ASSOCIATED KINASE 4"/>
    <property type="match status" value="1"/>
</dbReference>
<accession>A0AAF0WCV2</accession>
<proteinExistence type="predicted"/>
<evidence type="ECO:0000313" key="3">
    <source>
        <dbReference type="EMBL" id="WOG85908.1"/>
    </source>
</evidence>